<dbReference type="Proteomes" id="UP000186917">
    <property type="component" value="Unassembled WGS sequence"/>
</dbReference>
<dbReference type="OrthoDB" id="1092294at2"/>
<dbReference type="GO" id="GO:0005829">
    <property type="term" value="C:cytosol"/>
    <property type="evidence" value="ECO:0007669"/>
    <property type="project" value="TreeGrafter"/>
</dbReference>
<dbReference type="AlphaFoldDB" id="A0A173M9X7"/>
<protein>
    <submittedName>
        <fullName evidence="2">Methionyl-tRNA formyltransferase/UDP-4-amino-4-deoxy-L-arabinose formyltransferase / UDP-glucuronic acid dehydrogenase (UDP-4-keto-hexauronic acid decarboxylating)</fullName>
    </submittedName>
</protein>
<dbReference type="Gene3D" id="3.40.50.12230">
    <property type="match status" value="1"/>
</dbReference>
<sequence length="309" mass="33831">MTTIILCNSDTLAIPTIMHLQQTGQLGAVVIPDKSAAFLQNALAQVMIAPDKIYVTSKKQLADTVSTLITNLQAELLLTLTFPWKLPDSILTLPSKGCLNAHFGLLPQYAGADPVFWQLRNGEKQGGITIHVMTSDIDAGPVVCIQEIPLMPLETYGIHCERLGHAMATLFNKLSQSLQHPKQPATPQTPSPALYFSKPGITDLTIQWEQQTADEMIQLVNATNPRYGGAITRFRDIQVSLLEVLPININNPPDRVVPGTIVHIDSTHGIIAACANNTFIRITILQLREGYLSGSKLSQMGWQAGEIFY</sequence>
<dbReference type="PANTHER" id="PTHR11138">
    <property type="entry name" value="METHIONYL-TRNA FORMYLTRANSFERASE"/>
    <property type="match status" value="1"/>
</dbReference>
<evidence type="ECO:0000313" key="2">
    <source>
        <dbReference type="EMBL" id="SIT31014.1"/>
    </source>
</evidence>
<dbReference type="GO" id="GO:0004479">
    <property type="term" value="F:methionyl-tRNA formyltransferase activity"/>
    <property type="evidence" value="ECO:0007669"/>
    <property type="project" value="TreeGrafter"/>
</dbReference>
<dbReference type="KEGG" id="fln:FLA_0307"/>
<dbReference type="SUPFAM" id="SSF50486">
    <property type="entry name" value="FMT C-terminal domain-like"/>
    <property type="match status" value="1"/>
</dbReference>
<dbReference type="PANTHER" id="PTHR11138:SF5">
    <property type="entry name" value="METHIONYL-TRNA FORMYLTRANSFERASE, MITOCHONDRIAL"/>
    <property type="match status" value="1"/>
</dbReference>
<organism evidence="2 3">
    <name type="scientific">Filimonas lacunae</name>
    <dbReference type="NCBI Taxonomy" id="477680"/>
    <lineage>
        <taxon>Bacteria</taxon>
        <taxon>Pseudomonadati</taxon>
        <taxon>Bacteroidota</taxon>
        <taxon>Chitinophagia</taxon>
        <taxon>Chitinophagales</taxon>
        <taxon>Chitinophagaceae</taxon>
        <taxon>Filimonas</taxon>
    </lineage>
</organism>
<dbReference type="SUPFAM" id="SSF53328">
    <property type="entry name" value="Formyltransferase"/>
    <property type="match status" value="1"/>
</dbReference>
<evidence type="ECO:0000313" key="3">
    <source>
        <dbReference type="Proteomes" id="UP000186917"/>
    </source>
</evidence>
<evidence type="ECO:0000259" key="1">
    <source>
        <dbReference type="Pfam" id="PF00551"/>
    </source>
</evidence>
<name>A0A173M9X7_9BACT</name>
<keyword evidence="3" id="KW-1185">Reference proteome</keyword>
<dbReference type="InterPro" id="IPR036477">
    <property type="entry name" value="Formyl_transf_N_sf"/>
</dbReference>
<gene>
    <name evidence="2" type="ORF">SAMN05421788_11049</name>
</gene>
<reference evidence="3" key="1">
    <citation type="submission" date="2017-01" db="EMBL/GenBank/DDBJ databases">
        <authorList>
            <person name="Varghese N."/>
            <person name="Submissions S."/>
        </authorList>
    </citation>
    <scope>NUCLEOTIDE SEQUENCE [LARGE SCALE GENOMIC DNA]</scope>
    <source>
        <strain evidence="3">DSM 21054</strain>
    </source>
</reference>
<dbReference type="InterPro" id="IPR002376">
    <property type="entry name" value="Formyl_transf_N"/>
</dbReference>
<keyword evidence="2" id="KW-0808">Transferase</keyword>
<feature type="domain" description="Formyl transferase N-terminal" evidence="1">
    <location>
        <begin position="28"/>
        <end position="158"/>
    </location>
</feature>
<dbReference type="EMBL" id="FTOR01000010">
    <property type="protein sequence ID" value="SIT31014.1"/>
    <property type="molecule type" value="Genomic_DNA"/>
</dbReference>
<accession>A0A173M9X7</accession>
<dbReference type="RefSeq" id="WP_084206459.1">
    <property type="nucleotide sequence ID" value="NZ_AP017422.1"/>
</dbReference>
<dbReference type="Pfam" id="PF00551">
    <property type="entry name" value="Formyl_trans_N"/>
    <property type="match status" value="1"/>
</dbReference>
<proteinExistence type="predicted"/>
<dbReference type="STRING" id="477680.SAMN05421788_11049"/>
<dbReference type="InterPro" id="IPR011034">
    <property type="entry name" value="Formyl_transferase-like_C_sf"/>
</dbReference>